<evidence type="ECO:0000313" key="7">
    <source>
        <dbReference type="Proteomes" id="UP000187209"/>
    </source>
</evidence>
<evidence type="ECO:0000256" key="1">
    <source>
        <dbReference type="ARBA" id="ARBA00022723"/>
    </source>
</evidence>
<dbReference type="Proteomes" id="UP000187209">
    <property type="component" value="Unassembled WGS sequence"/>
</dbReference>
<dbReference type="CDD" id="cd16650">
    <property type="entry name" value="SP-RING_PIAS-like"/>
    <property type="match status" value="1"/>
</dbReference>
<protein>
    <recommendedName>
        <fullName evidence="5">SP-RING-type domain-containing protein</fullName>
    </recommendedName>
</protein>
<dbReference type="OrthoDB" id="28127at2759"/>
<dbReference type="GO" id="GO:0016925">
    <property type="term" value="P:protein sumoylation"/>
    <property type="evidence" value="ECO:0007669"/>
    <property type="project" value="TreeGrafter"/>
</dbReference>
<gene>
    <name evidence="6" type="ORF">SteCoe_879</name>
</gene>
<dbReference type="GO" id="GO:0008270">
    <property type="term" value="F:zinc ion binding"/>
    <property type="evidence" value="ECO:0007669"/>
    <property type="project" value="UniProtKB-KW"/>
</dbReference>
<comment type="caution">
    <text evidence="6">The sequence shown here is derived from an EMBL/GenBank/DDBJ whole genome shotgun (WGS) entry which is preliminary data.</text>
</comment>
<dbReference type="PANTHER" id="PTHR10782:SF4">
    <property type="entry name" value="TONALLI, ISOFORM E"/>
    <property type="match status" value="1"/>
</dbReference>
<dbReference type="EMBL" id="MPUH01000009">
    <property type="protein sequence ID" value="OMJ95635.1"/>
    <property type="molecule type" value="Genomic_DNA"/>
</dbReference>
<dbReference type="Gene3D" id="2.60.120.780">
    <property type="entry name" value="PINIT domain"/>
    <property type="match status" value="1"/>
</dbReference>
<reference evidence="6 7" key="1">
    <citation type="submission" date="2016-11" db="EMBL/GenBank/DDBJ databases">
        <title>The macronuclear genome of Stentor coeruleus: a giant cell with tiny introns.</title>
        <authorList>
            <person name="Slabodnick M."/>
            <person name="Ruby J.G."/>
            <person name="Reiff S.B."/>
            <person name="Swart E.C."/>
            <person name="Gosai S."/>
            <person name="Prabakaran S."/>
            <person name="Witkowska E."/>
            <person name="Larue G.E."/>
            <person name="Fisher S."/>
            <person name="Freeman R.M."/>
            <person name="Gunawardena J."/>
            <person name="Chu W."/>
            <person name="Stover N.A."/>
            <person name="Gregory B.D."/>
            <person name="Nowacki M."/>
            <person name="Derisi J."/>
            <person name="Roy S.W."/>
            <person name="Marshall W.F."/>
            <person name="Sood P."/>
        </authorList>
    </citation>
    <scope>NUCLEOTIDE SEQUENCE [LARGE SCALE GENOMIC DNA]</scope>
    <source>
        <strain evidence="6">WM001</strain>
    </source>
</reference>
<dbReference type="InterPro" id="IPR013083">
    <property type="entry name" value="Znf_RING/FYVE/PHD"/>
</dbReference>
<dbReference type="InterPro" id="IPR038654">
    <property type="entry name" value="PINIT_sf"/>
</dbReference>
<proteinExistence type="predicted"/>
<organism evidence="6 7">
    <name type="scientific">Stentor coeruleus</name>
    <dbReference type="NCBI Taxonomy" id="5963"/>
    <lineage>
        <taxon>Eukaryota</taxon>
        <taxon>Sar</taxon>
        <taxon>Alveolata</taxon>
        <taxon>Ciliophora</taxon>
        <taxon>Postciliodesmatophora</taxon>
        <taxon>Heterotrichea</taxon>
        <taxon>Heterotrichida</taxon>
        <taxon>Stentoridae</taxon>
        <taxon>Stentor</taxon>
    </lineage>
</organism>
<keyword evidence="2 4" id="KW-0863">Zinc-finger</keyword>
<name>A0A1R2D2Z8_9CILI</name>
<keyword evidence="7" id="KW-1185">Reference proteome</keyword>
<feature type="domain" description="SP-RING-type" evidence="5">
    <location>
        <begin position="291"/>
        <end position="372"/>
    </location>
</feature>
<dbReference type="SUPFAM" id="SSF57903">
    <property type="entry name" value="FYVE/PHD zinc finger"/>
    <property type="match status" value="1"/>
</dbReference>
<keyword evidence="1" id="KW-0479">Metal-binding</keyword>
<dbReference type="InterPro" id="IPR004181">
    <property type="entry name" value="Znf_MIZ"/>
</dbReference>
<keyword evidence="3" id="KW-0862">Zinc</keyword>
<dbReference type="GO" id="GO:0000785">
    <property type="term" value="C:chromatin"/>
    <property type="evidence" value="ECO:0007669"/>
    <property type="project" value="TreeGrafter"/>
</dbReference>
<evidence type="ECO:0000256" key="2">
    <source>
        <dbReference type="ARBA" id="ARBA00022771"/>
    </source>
</evidence>
<dbReference type="GO" id="GO:0061665">
    <property type="term" value="F:SUMO ligase activity"/>
    <property type="evidence" value="ECO:0007669"/>
    <property type="project" value="TreeGrafter"/>
</dbReference>
<dbReference type="Pfam" id="PF02891">
    <property type="entry name" value="zf-MIZ"/>
    <property type="match status" value="1"/>
</dbReference>
<dbReference type="InterPro" id="IPR011011">
    <property type="entry name" value="Znf_FYVE_PHD"/>
</dbReference>
<dbReference type="Gene3D" id="3.30.40.10">
    <property type="entry name" value="Zinc/RING finger domain, C3HC4 (zinc finger)"/>
    <property type="match status" value="2"/>
</dbReference>
<evidence type="ECO:0000259" key="5">
    <source>
        <dbReference type="PROSITE" id="PS51044"/>
    </source>
</evidence>
<sequence>MEDFLLSKSSAELKLYCKKLGLSQRGNKDRMVQTLITNLNTPENLHKADNLLPKEVIEAFNRQLASQAFLPISNSEIRIIRCICLNDQGICQQCSKCKQLQHIRCIGDHGKIRPYLCPLCILEKINPLDSCVEVLISAWTVKQNFSINGPGVDIAEKSFEYKIATKNLVETGQGKYQIQIRCMKLDGQSLMMTWPLKGFLIINGKISMRLETSSNPNSKKRKDEPLNITTILTLGRNTVSLIKCADPSSYAVSIYLVYMKSEEQLIEEIVKTSRISIDKSKDFIKKILKSDDEELISDSIRLSLKCPYSLTLLDIPARGQNCEHIQCFNLVSYVQMQRSSRVNRWRCPLCKGFVYDMIIDSYLEQIMKEAEDVEGAENFEIFYDSSYKILTCGEIELPKKNTRAEIECIDLD</sequence>
<dbReference type="AlphaFoldDB" id="A0A1R2D2Z8"/>
<evidence type="ECO:0000256" key="4">
    <source>
        <dbReference type="PROSITE-ProRule" id="PRU00452"/>
    </source>
</evidence>
<dbReference type="PANTHER" id="PTHR10782">
    <property type="entry name" value="ZINC FINGER MIZ DOMAIN-CONTAINING PROTEIN"/>
    <property type="match status" value="1"/>
</dbReference>
<accession>A0A1R2D2Z8</accession>
<dbReference type="PROSITE" id="PS51044">
    <property type="entry name" value="ZF_SP_RING"/>
    <property type="match status" value="1"/>
</dbReference>
<evidence type="ECO:0000256" key="3">
    <source>
        <dbReference type="ARBA" id="ARBA00022833"/>
    </source>
</evidence>
<evidence type="ECO:0000313" key="6">
    <source>
        <dbReference type="EMBL" id="OMJ95635.1"/>
    </source>
</evidence>